<dbReference type="AlphaFoldDB" id="A0A0B4XD57"/>
<name>A0A0B4XD57_9HYPH</name>
<organism evidence="2 3">
    <name type="scientific">Rhizobium gallicum bv. gallicum R602sp</name>
    <dbReference type="NCBI Taxonomy" id="1041138"/>
    <lineage>
        <taxon>Bacteria</taxon>
        <taxon>Pseudomonadati</taxon>
        <taxon>Pseudomonadota</taxon>
        <taxon>Alphaproteobacteria</taxon>
        <taxon>Hyphomicrobiales</taxon>
        <taxon>Rhizobiaceae</taxon>
        <taxon>Rhizobium/Agrobacterium group</taxon>
        <taxon>Rhizobium</taxon>
    </lineage>
</organism>
<dbReference type="Gene3D" id="3.20.20.150">
    <property type="entry name" value="Divalent-metal-dependent TIM barrel enzymes"/>
    <property type="match status" value="1"/>
</dbReference>
<dbReference type="InterPro" id="IPR036237">
    <property type="entry name" value="Xyl_isomerase-like_sf"/>
</dbReference>
<feature type="domain" description="Xylose isomerase-like TIM barrel" evidence="1">
    <location>
        <begin position="40"/>
        <end position="286"/>
    </location>
</feature>
<dbReference type="InterPro" id="IPR013022">
    <property type="entry name" value="Xyl_isomerase-like_TIM-brl"/>
</dbReference>
<geneLocation type="plasmid" evidence="2 3">
    <name>pRgalR602c</name>
</geneLocation>
<dbReference type="PANTHER" id="PTHR12110">
    <property type="entry name" value="HYDROXYPYRUVATE ISOMERASE"/>
    <property type="match status" value="1"/>
</dbReference>
<evidence type="ECO:0000313" key="2">
    <source>
        <dbReference type="EMBL" id="AJD44513.1"/>
    </source>
</evidence>
<sequence length="304" mass="32248">MTKEKLAALPDGVRLAVSPLSWTNEVLKDLGADIAVETCLDDAAHAGYQGVELGRKLPRSREALAPLLESRGLALASGWHSGELAERGVEAEMAAVAAHAELLRAMGSTVLVYGEVAMMAPGAPLDAPMSARCVMPKEVIATYAARLTDFSARLAGEYGLALAYHHHLMMVAETFDEVSALFDKAGSAAGLLLDTGHAAAGGFDYTRLIERFGDRIVHIHLKDVRGPVIAEVRAGDLSFNAGVRRGMFTVPGDGIVDFAPLAAFVRQSRYQGWLVVEAEQDPALAPPLPAVTAAFHHVLDTFAA</sequence>
<evidence type="ECO:0000259" key="1">
    <source>
        <dbReference type="Pfam" id="PF01261"/>
    </source>
</evidence>
<accession>A0A0B4XD57</accession>
<dbReference type="EMBL" id="CP006880">
    <property type="protein sequence ID" value="AJD44513.1"/>
    <property type="molecule type" value="Genomic_DNA"/>
</dbReference>
<dbReference type="PANTHER" id="PTHR12110:SF41">
    <property type="entry name" value="INOSOSE DEHYDRATASE"/>
    <property type="match status" value="1"/>
</dbReference>
<keyword evidence="2" id="KW-0456">Lyase</keyword>
<dbReference type="KEGG" id="rga:RGR602_PC00473"/>
<dbReference type="SUPFAM" id="SSF51658">
    <property type="entry name" value="Xylose isomerase-like"/>
    <property type="match status" value="1"/>
</dbReference>
<gene>
    <name evidence="2" type="primary">iolE-4</name>
    <name evidence="2" type="ORF">RGR602_PC00473</name>
</gene>
<dbReference type="InterPro" id="IPR030823">
    <property type="entry name" value="IolE/MocC"/>
</dbReference>
<dbReference type="Pfam" id="PF01261">
    <property type="entry name" value="AP_endonuc_2"/>
    <property type="match status" value="1"/>
</dbReference>
<dbReference type="NCBIfam" id="TIGR04379">
    <property type="entry name" value="myo_inos_iolE"/>
    <property type="match status" value="1"/>
</dbReference>
<dbReference type="EC" id="4.2.1.44" evidence="2"/>
<dbReference type="HOGENOM" id="CLU_059523_0_0_5"/>
<dbReference type="RefSeq" id="WP_040114858.1">
    <property type="nucleotide sequence ID" value="NZ_CP006880.1"/>
</dbReference>
<dbReference type="InterPro" id="IPR050312">
    <property type="entry name" value="IolE/XylAMocC-like"/>
</dbReference>
<protein>
    <submittedName>
        <fullName evidence="2">Myo-inosose-2 dehydratase 4</fullName>
        <ecNumber evidence="2">4.2.1.44</ecNumber>
    </submittedName>
</protein>
<proteinExistence type="predicted"/>
<dbReference type="GO" id="GO:0050114">
    <property type="term" value="F:myo-inosose-2 dehydratase activity"/>
    <property type="evidence" value="ECO:0007669"/>
    <property type="project" value="UniProtKB-EC"/>
</dbReference>
<dbReference type="Proteomes" id="UP000031368">
    <property type="component" value="Plasmid pRgalR602c"/>
</dbReference>
<reference evidence="2 3" key="1">
    <citation type="submission" date="2013-11" db="EMBL/GenBank/DDBJ databases">
        <title>Complete genome sequence of Rhizobium gallicum bv. gallicum R602.</title>
        <authorList>
            <person name="Bustos P."/>
            <person name="Santamaria R.I."/>
            <person name="Lozano L."/>
            <person name="Acosta J.L."/>
            <person name="Ormeno-Orrillo E."/>
            <person name="Rogel M.A."/>
            <person name="Romero D."/>
            <person name="Cevallos M.A."/>
            <person name="Martinez-Romero E."/>
            <person name="Gonzalez V."/>
        </authorList>
    </citation>
    <scope>NUCLEOTIDE SEQUENCE [LARGE SCALE GENOMIC DNA]</scope>
    <source>
        <strain evidence="2 3">R602</strain>
        <plasmid evidence="2 3">pRgalR602c</plasmid>
    </source>
</reference>
<evidence type="ECO:0000313" key="3">
    <source>
        <dbReference type="Proteomes" id="UP000031368"/>
    </source>
</evidence>
<keyword evidence="2" id="KW-0614">Plasmid</keyword>
<keyword evidence="3" id="KW-1185">Reference proteome</keyword>